<dbReference type="SUPFAM" id="SSF55008">
    <property type="entry name" value="HMA, heavy metal-associated domain"/>
    <property type="match status" value="1"/>
</dbReference>
<keyword evidence="1" id="KW-0488">Methylation</keyword>
<evidence type="ECO:0000256" key="1">
    <source>
        <dbReference type="ARBA" id="ARBA00022481"/>
    </source>
</evidence>
<dbReference type="GO" id="GO:0046872">
    <property type="term" value="F:metal ion binding"/>
    <property type="evidence" value="ECO:0007669"/>
    <property type="project" value="UniProtKB-KW"/>
</dbReference>
<dbReference type="Gene3D" id="3.30.70.100">
    <property type="match status" value="1"/>
</dbReference>
<keyword evidence="2" id="KW-0479">Metal-binding</keyword>
<evidence type="ECO:0000256" key="5">
    <source>
        <dbReference type="ARBA" id="ARBA00024045"/>
    </source>
</evidence>
<evidence type="ECO:0000313" key="7">
    <source>
        <dbReference type="EMBL" id="OWM85288.1"/>
    </source>
</evidence>
<dbReference type="Pfam" id="PF00403">
    <property type="entry name" value="HMA"/>
    <property type="match status" value="1"/>
</dbReference>
<evidence type="ECO:0000256" key="4">
    <source>
        <dbReference type="ARBA" id="ARBA00023289"/>
    </source>
</evidence>
<evidence type="ECO:0000256" key="3">
    <source>
        <dbReference type="ARBA" id="ARBA00023288"/>
    </source>
</evidence>
<dbReference type="Proteomes" id="UP000197138">
    <property type="component" value="Unassembled WGS sequence"/>
</dbReference>
<feature type="domain" description="HMA" evidence="6">
    <location>
        <begin position="14"/>
        <end position="80"/>
    </location>
</feature>
<dbReference type="InterPro" id="IPR006121">
    <property type="entry name" value="HMA_dom"/>
</dbReference>
<evidence type="ECO:0000313" key="8">
    <source>
        <dbReference type="Proteomes" id="UP000197138"/>
    </source>
</evidence>
<dbReference type="AlphaFoldDB" id="A0A218XKE2"/>
<comment type="caution">
    <text evidence="7">The sequence shown here is derived from an EMBL/GenBank/DDBJ whole genome shotgun (WGS) entry which is preliminary data.</text>
</comment>
<dbReference type="PROSITE" id="PS50846">
    <property type="entry name" value="HMA_2"/>
    <property type="match status" value="1"/>
</dbReference>
<keyword evidence="4" id="KW-0636">Prenylation</keyword>
<dbReference type="InterPro" id="IPR036163">
    <property type="entry name" value="HMA_dom_sf"/>
</dbReference>
<reference evidence="8" key="1">
    <citation type="journal article" date="2017" name="Plant J.">
        <title>The pomegranate (Punica granatum L.) genome and the genomics of punicalagin biosynthesis.</title>
        <authorList>
            <person name="Qin G."/>
            <person name="Xu C."/>
            <person name="Ming R."/>
            <person name="Tang H."/>
            <person name="Guyot R."/>
            <person name="Kramer E.M."/>
            <person name="Hu Y."/>
            <person name="Yi X."/>
            <person name="Qi Y."/>
            <person name="Xu X."/>
            <person name="Gao Z."/>
            <person name="Pan H."/>
            <person name="Jian J."/>
            <person name="Tian Y."/>
            <person name="Yue Z."/>
            <person name="Xu Y."/>
        </authorList>
    </citation>
    <scope>NUCLEOTIDE SEQUENCE [LARGE SCALE GENOMIC DNA]</scope>
    <source>
        <strain evidence="8">cv. Dabenzi</strain>
    </source>
</reference>
<evidence type="ECO:0000256" key="2">
    <source>
        <dbReference type="ARBA" id="ARBA00022723"/>
    </source>
</evidence>
<gene>
    <name evidence="7" type="ORF">CDL15_Pgr028075</name>
</gene>
<dbReference type="EMBL" id="MTKT01001287">
    <property type="protein sequence ID" value="OWM85288.1"/>
    <property type="molecule type" value="Genomic_DNA"/>
</dbReference>
<dbReference type="InterPro" id="IPR051863">
    <property type="entry name" value="HIPP"/>
</dbReference>
<comment type="similarity">
    <text evidence="5">Belongs to the HIPP family.</text>
</comment>
<sequence length="130" mass="14847">MFIGQEDPVFALDIYKLVLKLDLANVKEKQKVMTKVSGMDGVISVAIDMEKKKMTVMGDVDAVKVASKLRKLCYAEIETLGEDKKDDKKDDKKTVDVAELLKTYPWLYHHYQPYPPVVYAEENPYPCVIC</sequence>
<accession>A0A218XKE2</accession>
<dbReference type="PANTHER" id="PTHR45811:SF49">
    <property type="entry name" value="OS04G0667600 PROTEIN"/>
    <property type="match status" value="1"/>
</dbReference>
<evidence type="ECO:0000259" key="6">
    <source>
        <dbReference type="PROSITE" id="PS50846"/>
    </source>
</evidence>
<name>A0A218XKE2_PUNGR</name>
<protein>
    <recommendedName>
        <fullName evidence="6">HMA domain-containing protein</fullName>
    </recommendedName>
</protein>
<proteinExistence type="inferred from homology"/>
<keyword evidence="3" id="KW-0449">Lipoprotein</keyword>
<dbReference type="PANTHER" id="PTHR45811">
    <property type="entry name" value="COPPER TRANSPORT PROTEIN FAMILY-RELATED"/>
    <property type="match status" value="1"/>
</dbReference>
<organism evidence="7 8">
    <name type="scientific">Punica granatum</name>
    <name type="common">Pomegranate</name>
    <dbReference type="NCBI Taxonomy" id="22663"/>
    <lineage>
        <taxon>Eukaryota</taxon>
        <taxon>Viridiplantae</taxon>
        <taxon>Streptophyta</taxon>
        <taxon>Embryophyta</taxon>
        <taxon>Tracheophyta</taxon>
        <taxon>Spermatophyta</taxon>
        <taxon>Magnoliopsida</taxon>
        <taxon>eudicotyledons</taxon>
        <taxon>Gunneridae</taxon>
        <taxon>Pentapetalae</taxon>
        <taxon>rosids</taxon>
        <taxon>malvids</taxon>
        <taxon>Myrtales</taxon>
        <taxon>Lythraceae</taxon>
        <taxon>Punica</taxon>
    </lineage>
</organism>